<feature type="domain" description="Putative Flp pilus-assembly TadG-like N-terminal" evidence="1">
    <location>
        <begin position="17"/>
        <end position="62"/>
    </location>
</feature>
<protein>
    <submittedName>
        <fullName evidence="2">Pilus assembly protein</fullName>
    </submittedName>
</protein>
<reference evidence="2 3" key="1">
    <citation type="submission" date="2023-03" db="EMBL/GenBank/DDBJ databases">
        <title>Altererythrobacter sp. CAU 1644 isolated from sand.</title>
        <authorList>
            <person name="Kim W."/>
        </authorList>
    </citation>
    <scope>NUCLEOTIDE SEQUENCE [LARGE SCALE GENOMIC DNA]</scope>
    <source>
        <strain evidence="2 3">CAU 1644</strain>
    </source>
</reference>
<keyword evidence="3" id="KW-1185">Reference proteome</keyword>
<evidence type="ECO:0000313" key="3">
    <source>
        <dbReference type="Proteomes" id="UP001215827"/>
    </source>
</evidence>
<evidence type="ECO:0000313" key="2">
    <source>
        <dbReference type="EMBL" id="WFL77104.1"/>
    </source>
</evidence>
<proteinExistence type="predicted"/>
<dbReference type="InterPro" id="IPR028087">
    <property type="entry name" value="Tad_N"/>
</dbReference>
<evidence type="ECO:0000259" key="1">
    <source>
        <dbReference type="Pfam" id="PF13400"/>
    </source>
</evidence>
<dbReference type="Pfam" id="PF13400">
    <property type="entry name" value="Tad"/>
    <property type="match status" value="1"/>
</dbReference>
<dbReference type="RefSeq" id="WP_278015863.1">
    <property type="nucleotide sequence ID" value="NZ_CP121106.1"/>
</dbReference>
<dbReference type="EMBL" id="CP121106">
    <property type="protein sequence ID" value="WFL77104.1"/>
    <property type="molecule type" value="Genomic_DNA"/>
</dbReference>
<name>A0ABY8FYM6_9SPHN</name>
<sequence>MIRFRDLCRRLRASKQGNAALLVALGAPALIGGTGFAVDTAQWYLWKRELQQAVDQAAYAGALALANEDSADLYSDRANQEFSANLSVTKEFASDLYIDIVDYAGGDDNSVLARASATRRLPFSSFLTGGPVTVSATAQASFAQGASYSACIVSLADDGAGTTIGGNASIKAQCGIAALSCSDDAITIDGSATVETDIIVACGKVDAPTDLDDKVIEDADNLVDEYADLEPPTNDANRTYNCTGKGQNKQASLLPGTYAGLVVKCTTVLSSGIYVINGGELDLSANYNVTGTGVMFVLRNGARLKLGGNGNGNSIRLSPMTAADVATAGYADQADRLSDILIFEERDNEPAEPGHIMNGNSNSLIEGLIYMPSGSLRINGTADVSSQCLLISAYRVDVRGGAKLETLCPTDEATNVGSSKAKVRLVA</sequence>
<dbReference type="Proteomes" id="UP001215827">
    <property type="component" value="Chromosome"/>
</dbReference>
<gene>
    <name evidence="2" type="ORF">P7228_14075</name>
</gene>
<organism evidence="2 3">
    <name type="scientific">Altererythrobacter arenosus</name>
    <dbReference type="NCBI Taxonomy" id="3032592"/>
    <lineage>
        <taxon>Bacteria</taxon>
        <taxon>Pseudomonadati</taxon>
        <taxon>Pseudomonadota</taxon>
        <taxon>Alphaproteobacteria</taxon>
        <taxon>Sphingomonadales</taxon>
        <taxon>Erythrobacteraceae</taxon>
        <taxon>Altererythrobacter</taxon>
    </lineage>
</organism>
<accession>A0ABY8FYM6</accession>